<dbReference type="InterPro" id="IPR052031">
    <property type="entry name" value="Membrane_Transporter-Flippase"/>
</dbReference>
<feature type="transmembrane region" description="Helical" evidence="7">
    <location>
        <begin position="77"/>
        <end position="95"/>
    </location>
</feature>
<evidence type="ECO:0000256" key="3">
    <source>
        <dbReference type="ARBA" id="ARBA00022475"/>
    </source>
</evidence>
<feature type="transmembrane region" description="Helical" evidence="7">
    <location>
        <begin position="351"/>
        <end position="371"/>
    </location>
</feature>
<evidence type="ECO:0000313" key="8">
    <source>
        <dbReference type="EMBL" id="KAF9693392.1"/>
    </source>
</evidence>
<comment type="subcellular location">
    <subcellularLocation>
        <location evidence="1">Cell membrane</location>
        <topology evidence="1">Multi-pass membrane protein</topology>
    </subcellularLocation>
</comment>
<feature type="transmembrane region" description="Helical" evidence="7">
    <location>
        <begin position="404"/>
        <end position="428"/>
    </location>
</feature>
<gene>
    <name evidence="8" type="ORF">EKO04_008889</name>
</gene>
<comment type="caution">
    <text evidence="8">The sequence shown here is derived from an EMBL/GenBank/DDBJ whole genome shotgun (WGS) entry which is preliminary data.</text>
</comment>
<evidence type="ECO:0000256" key="2">
    <source>
        <dbReference type="ARBA" id="ARBA00022448"/>
    </source>
</evidence>
<proteinExistence type="predicted"/>
<organism evidence="8 9">
    <name type="scientific">Ascochyta lentis</name>
    <dbReference type="NCBI Taxonomy" id="205686"/>
    <lineage>
        <taxon>Eukaryota</taxon>
        <taxon>Fungi</taxon>
        <taxon>Dikarya</taxon>
        <taxon>Ascomycota</taxon>
        <taxon>Pezizomycotina</taxon>
        <taxon>Dothideomycetes</taxon>
        <taxon>Pleosporomycetidae</taxon>
        <taxon>Pleosporales</taxon>
        <taxon>Pleosporineae</taxon>
        <taxon>Didymellaceae</taxon>
        <taxon>Ascochyta</taxon>
    </lineage>
</organism>
<feature type="transmembrane region" description="Helical" evidence="7">
    <location>
        <begin position="224"/>
        <end position="244"/>
    </location>
</feature>
<dbReference type="PANTHER" id="PTHR43549">
    <property type="entry name" value="MULTIDRUG RESISTANCE PROTEIN YPNP-RELATED"/>
    <property type="match status" value="1"/>
</dbReference>
<dbReference type="Proteomes" id="UP000651452">
    <property type="component" value="Unassembled WGS sequence"/>
</dbReference>
<feature type="transmembrane region" description="Helical" evidence="7">
    <location>
        <begin position="507"/>
        <end position="534"/>
    </location>
</feature>
<dbReference type="PANTHER" id="PTHR43549:SF2">
    <property type="entry name" value="MULTIDRUG RESISTANCE PROTEIN NORM-RELATED"/>
    <property type="match status" value="1"/>
</dbReference>
<evidence type="ECO:0000256" key="4">
    <source>
        <dbReference type="ARBA" id="ARBA00022692"/>
    </source>
</evidence>
<evidence type="ECO:0000256" key="6">
    <source>
        <dbReference type="ARBA" id="ARBA00023136"/>
    </source>
</evidence>
<feature type="transmembrane region" description="Helical" evidence="7">
    <location>
        <begin position="158"/>
        <end position="180"/>
    </location>
</feature>
<keyword evidence="9" id="KW-1185">Reference proteome</keyword>
<feature type="transmembrane region" description="Helical" evidence="7">
    <location>
        <begin position="477"/>
        <end position="495"/>
    </location>
</feature>
<evidence type="ECO:0000256" key="7">
    <source>
        <dbReference type="SAM" id="Phobius"/>
    </source>
</evidence>
<dbReference type="AlphaFoldDB" id="A0A8H7IYW1"/>
<name>A0A8H7IYW1_9PLEO</name>
<dbReference type="EMBL" id="RZGK01000016">
    <property type="protein sequence ID" value="KAF9693392.1"/>
    <property type="molecule type" value="Genomic_DNA"/>
</dbReference>
<keyword evidence="4 7" id="KW-0812">Transmembrane</keyword>
<feature type="transmembrane region" description="Helical" evidence="7">
    <location>
        <begin position="448"/>
        <end position="470"/>
    </location>
</feature>
<keyword evidence="5 7" id="KW-1133">Transmembrane helix</keyword>
<sequence>MAVAFSTSLPLFTSRLQHRDYQMLPSKTDDTLYVAHSPEDSTADNHDAQHIHDDRDECITIKAQILKDLKPSFHRNTYFGALLFNVCAFVLPALYGTLSKLWVANIDSSMVVTTDIYTYIGVVAEVLNEGLPRASYLIIGDKTSRTFSERLQLTHTLILFQSILGLIMSIGFVGGASTFAKGFVPAEVREVSVTYVRISAFSAFSSAVEYSVNTSTRALDKPDVPLVISSVKFAVNILLDLIIISKFHVGGITPTVNMQAGIALTCNLTSAFAGLAYFIHTTSFSTRSVINRDLSNHTLKPSLSALRVLFRPGFIFFIESSIRNALYLWLVHGIIGLGSEYATAWGVFSTIRWGLVMVPVSALEATTLTFIGHSWGQVRATFDSLNNSLRPRLSSRQVWYIVRWAFYSVGIVLVFEIPLCLLMSFLGARPFARYLSGSGEVSLIAARMWRTIDWCYILYGVSTQLTAILVSTRPRWYLYQSLASNILYVLPWAIVCQVVDLNAGDAWTYHSLVFGGSLVFSFFTILVVDSVWAIRLRRGKMKA</sequence>
<dbReference type="OrthoDB" id="2119662at2759"/>
<evidence type="ECO:0000256" key="1">
    <source>
        <dbReference type="ARBA" id="ARBA00004651"/>
    </source>
</evidence>
<accession>A0A8H7IYW1</accession>
<feature type="transmembrane region" description="Helical" evidence="7">
    <location>
        <begin position="325"/>
        <end position="345"/>
    </location>
</feature>
<reference evidence="8" key="2">
    <citation type="submission" date="2020-09" db="EMBL/GenBank/DDBJ databases">
        <title>Reference genome assembly for Australian Ascochyta lentis isolate Al4.</title>
        <authorList>
            <person name="Lee R.C."/>
            <person name="Farfan-Caceres L.M."/>
            <person name="Debler J.W."/>
            <person name="Williams A.H."/>
            <person name="Henares B.M."/>
        </authorList>
    </citation>
    <scope>NUCLEOTIDE SEQUENCE</scope>
    <source>
        <strain evidence="8">Al4</strain>
    </source>
</reference>
<evidence type="ECO:0000256" key="5">
    <source>
        <dbReference type="ARBA" id="ARBA00022989"/>
    </source>
</evidence>
<feature type="transmembrane region" description="Helical" evidence="7">
    <location>
        <begin position="256"/>
        <end position="279"/>
    </location>
</feature>
<evidence type="ECO:0000313" key="9">
    <source>
        <dbReference type="Proteomes" id="UP000651452"/>
    </source>
</evidence>
<keyword evidence="2" id="KW-0813">Transport</keyword>
<keyword evidence="3" id="KW-1003">Cell membrane</keyword>
<keyword evidence="6 7" id="KW-0472">Membrane</keyword>
<reference evidence="8" key="1">
    <citation type="submission" date="2018-12" db="EMBL/GenBank/DDBJ databases">
        <authorList>
            <person name="Syme R.A."/>
            <person name="Farfan-Caceres L."/>
            <person name="Lichtenzveig J."/>
        </authorList>
    </citation>
    <scope>NUCLEOTIDE SEQUENCE</scope>
    <source>
        <strain evidence="8">Al4</strain>
    </source>
</reference>
<dbReference type="GO" id="GO:0005886">
    <property type="term" value="C:plasma membrane"/>
    <property type="evidence" value="ECO:0007669"/>
    <property type="project" value="UniProtKB-SubCell"/>
</dbReference>
<protein>
    <submittedName>
        <fullName evidence="8">Uncharacterized protein</fullName>
    </submittedName>
</protein>